<feature type="domain" description="Sulfatase N-terminal" evidence="3">
    <location>
        <begin position="20"/>
        <end position="123"/>
    </location>
</feature>
<evidence type="ECO:0000256" key="2">
    <source>
        <dbReference type="ARBA" id="ARBA00022801"/>
    </source>
</evidence>
<accession>A0A382DAC1</accession>
<reference evidence="4" key="1">
    <citation type="submission" date="2018-05" db="EMBL/GenBank/DDBJ databases">
        <authorList>
            <person name="Lanie J.A."/>
            <person name="Ng W.-L."/>
            <person name="Kazmierczak K.M."/>
            <person name="Andrzejewski T.M."/>
            <person name="Davidsen T.M."/>
            <person name="Wayne K.J."/>
            <person name="Tettelin H."/>
            <person name="Glass J.I."/>
            <person name="Rusch D."/>
            <person name="Podicherti R."/>
            <person name="Tsui H.-C.T."/>
            <person name="Winkler M.E."/>
        </authorList>
    </citation>
    <scope>NUCLEOTIDE SEQUENCE</scope>
</reference>
<proteinExistence type="predicted"/>
<dbReference type="GO" id="GO:0008484">
    <property type="term" value="F:sulfuric ester hydrolase activity"/>
    <property type="evidence" value="ECO:0007669"/>
    <property type="project" value="TreeGrafter"/>
</dbReference>
<evidence type="ECO:0000259" key="3">
    <source>
        <dbReference type="Pfam" id="PF00884"/>
    </source>
</evidence>
<dbReference type="GO" id="GO:0005737">
    <property type="term" value="C:cytoplasm"/>
    <property type="evidence" value="ECO:0007669"/>
    <property type="project" value="TreeGrafter"/>
</dbReference>
<feature type="non-terminal residue" evidence="4">
    <location>
        <position position="138"/>
    </location>
</feature>
<dbReference type="InterPro" id="IPR017850">
    <property type="entry name" value="Alkaline_phosphatase_core_sf"/>
</dbReference>
<evidence type="ECO:0000313" key="4">
    <source>
        <dbReference type="EMBL" id="SVB34982.1"/>
    </source>
</evidence>
<name>A0A382DAC1_9ZZZZ</name>
<evidence type="ECO:0000256" key="1">
    <source>
        <dbReference type="ARBA" id="ARBA00022723"/>
    </source>
</evidence>
<gene>
    <name evidence="4" type="ORF">METZ01_LOCUS187836</name>
</gene>
<dbReference type="Gene3D" id="3.40.720.10">
    <property type="entry name" value="Alkaline Phosphatase, subunit A"/>
    <property type="match status" value="1"/>
</dbReference>
<organism evidence="4">
    <name type="scientific">marine metagenome</name>
    <dbReference type="NCBI Taxonomy" id="408172"/>
    <lineage>
        <taxon>unclassified sequences</taxon>
        <taxon>metagenomes</taxon>
        <taxon>ecological metagenomes</taxon>
    </lineage>
</organism>
<sequence length="138" mass="15669">MTTIPQDSPSIRQSCKQTSPNILLIMCDQWRADCLSSLGHPDVQTPHIDSLASDGVTFRRATTQSPLCTPSRMSFLSGRYVHQHGCDQNWISLWPETPNMVRAVRDAGYQTANRGKLHLYWRHDNELLMSDPLLNEFG</sequence>
<dbReference type="GO" id="GO:0046872">
    <property type="term" value="F:metal ion binding"/>
    <property type="evidence" value="ECO:0007669"/>
    <property type="project" value="UniProtKB-KW"/>
</dbReference>
<dbReference type="PANTHER" id="PTHR45953:SF1">
    <property type="entry name" value="IDURONATE 2-SULFATASE"/>
    <property type="match status" value="1"/>
</dbReference>
<dbReference type="AlphaFoldDB" id="A0A382DAC1"/>
<dbReference type="Pfam" id="PF00884">
    <property type="entry name" value="Sulfatase"/>
    <property type="match status" value="1"/>
</dbReference>
<dbReference type="EMBL" id="UINC01038248">
    <property type="protein sequence ID" value="SVB34982.1"/>
    <property type="molecule type" value="Genomic_DNA"/>
</dbReference>
<dbReference type="SUPFAM" id="SSF53649">
    <property type="entry name" value="Alkaline phosphatase-like"/>
    <property type="match status" value="1"/>
</dbReference>
<keyword evidence="2" id="KW-0378">Hydrolase</keyword>
<protein>
    <recommendedName>
        <fullName evidence="3">Sulfatase N-terminal domain-containing protein</fullName>
    </recommendedName>
</protein>
<dbReference type="PANTHER" id="PTHR45953">
    <property type="entry name" value="IDURONATE 2-SULFATASE"/>
    <property type="match status" value="1"/>
</dbReference>
<keyword evidence="1" id="KW-0479">Metal-binding</keyword>
<dbReference type="InterPro" id="IPR000917">
    <property type="entry name" value="Sulfatase_N"/>
</dbReference>